<dbReference type="RefSeq" id="WP_003337105.1">
    <property type="nucleotide sequence ID" value="NZ_CP007806.1"/>
</dbReference>
<evidence type="ECO:0000313" key="2">
    <source>
        <dbReference type="Proteomes" id="UP000005850"/>
    </source>
</evidence>
<reference evidence="1 2" key="1">
    <citation type="journal article" date="2011" name="J. Bacteriol.">
        <title>Genome sequence of Brevibacillus laterosporus LMG 15441, a pathogen of invertebrates.</title>
        <authorList>
            <person name="Djukic M."/>
            <person name="Poehlein A."/>
            <person name="Thurmer A."/>
            <person name="Daniel R."/>
        </authorList>
    </citation>
    <scope>NUCLEOTIDE SEQUENCE [LARGE SCALE GENOMIC DNA]</scope>
    <source>
        <strain evidence="1 2">LMG 15441</strain>
    </source>
</reference>
<name>A0A075R7P6_BRELA</name>
<dbReference type="AlphaFoldDB" id="A0A075R7P6"/>
<proteinExistence type="predicted"/>
<dbReference type="KEGG" id="blr:BRLA_c031340"/>
<organism evidence="1 2">
    <name type="scientific">Brevibacillus laterosporus LMG 15441</name>
    <dbReference type="NCBI Taxonomy" id="1042163"/>
    <lineage>
        <taxon>Bacteria</taxon>
        <taxon>Bacillati</taxon>
        <taxon>Bacillota</taxon>
        <taxon>Bacilli</taxon>
        <taxon>Bacillales</taxon>
        <taxon>Paenibacillaceae</taxon>
        <taxon>Brevibacillus</taxon>
    </lineage>
</organism>
<dbReference type="STRING" id="1042163.BRLA_c031340"/>
<dbReference type="HOGENOM" id="CLU_2895205_0_0_9"/>
<dbReference type="EMBL" id="CP007806">
    <property type="protein sequence ID" value="AIG27446.1"/>
    <property type="molecule type" value="Genomic_DNA"/>
</dbReference>
<evidence type="ECO:0000313" key="1">
    <source>
        <dbReference type="EMBL" id="AIG27446.1"/>
    </source>
</evidence>
<sequence length="62" mass="6924">MSLQKKLQRERAAGVEQATIASWNLFERALAETPGIGPKRMAAILATATRLARMKVEESRRN</sequence>
<accession>A0A075R7P6</accession>
<keyword evidence="2" id="KW-1185">Reference proteome</keyword>
<protein>
    <submittedName>
        <fullName evidence="1">Uncharacterized protein</fullName>
    </submittedName>
</protein>
<gene>
    <name evidence="1" type="ORF">BRLA_c031340</name>
</gene>
<dbReference type="Proteomes" id="UP000005850">
    <property type="component" value="Chromosome"/>
</dbReference>